<proteinExistence type="predicted"/>
<dbReference type="InterPro" id="IPR008271">
    <property type="entry name" value="Ser/Thr_kinase_AS"/>
</dbReference>
<sequence>MSRAVSQPGATSTRSTAPVPATGGIAQTPRETIGQLVKEQEEAYKKQGLHEYAYVKPLTKSSEGELAVHRSVSTGKQYVVKHTFAFRIPGSRHREPVVRPYPNESWVLHNLVLPHPNIVQIYETTRDRDESGRFKIWMEMADGGDLHDQLNFWYVKKRSWAPEVFLLHVIVEMMQALAYLHHGLRGTANGKWTQDEVYNSVIHGDIKLENVLLRWTEIPIGGLPDIVLGDFGAARLAGDTETDLLPGTTCFHAPEDRAITGGQRHTKETEELYVKASANRTIAADMYSFGQIVYMLASKEFVPREIGKDPSDIRLCRDFDMPEVRELIVRCLAVDPNERAQASFDETVGILPLVERVRKARDERIRTRFPLDSLEWKNPPPRRMRRFRHTARLSLHDD</sequence>
<dbReference type="SMART" id="SM00220">
    <property type="entry name" value="S_TKc"/>
    <property type="match status" value="1"/>
</dbReference>
<dbReference type="PANTHER" id="PTHR43671:SF13">
    <property type="entry name" value="SERINE_THREONINE-PROTEIN KINASE NEK2"/>
    <property type="match status" value="1"/>
</dbReference>
<evidence type="ECO:0000256" key="1">
    <source>
        <dbReference type="ARBA" id="ARBA00012513"/>
    </source>
</evidence>
<keyword evidence="9" id="KW-1185">Reference proteome</keyword>
<feature type="domain" description="Protein kinase" evidence="7">
    <location>
        <begin position="52"/>
        <end position="354"/>
    </location>
</feature>
<evidence type="ECO:0000313" key="9">
    <source>
        <dbReference type="Proteomes" id="UP001296104"/>
    </source>
</evidence>
<dbReference type="GO" id="GO:0004674">
    <property type="term" value="F:protein serine/threonine kinase activity"/>
    <property type="evidence" value="ECO:0007669"/>
    <property type="project" value="UniProtKB-EC"/>
</dbReference>
<evidence type="ECO:0000256" key="6">
    <source>
        <dbReference type="SAM" id="MobiDB-lite"/>
    </source>
</evidence>
<evidence type="ECO:0000256" key="5">
    <source>
        <dbReference type="ARBA" id="ARBA00022840"/>
    </source>
</evidence>
<comment type="caution">
    <text evidence="8">The sequence shown here is derived from an EMBL/GenBank/DDBJ whole genome shotgun (WGS) entry which is preliminary data.</text>
</comment>
<organism evidence="8 9">
    <name type="scientific">Lecanosticta acicola</name>
    <dbReference type="NCBI Taxonomy" id="111012"/>
    <lineage>
        <taxon>Eukaryota</taxon>
        <taxon>Fungi</taxon>
        <taxon>Dikarya</taxon>
        <taxon>Ascomycota</taxon>
        <taxon>Pezizomycotina</taxon>
        <taxon>Dothideomycetes</taxon>
        <taxon>Dothideomycetidae</taxon>
        <taxon>Mycosphaerellales</taxon>
        <taxon>Mycosphaerellaceae</taxon>
        <taxon>Lecanosticta</taxon>
    </lineage>
</organism>
<protein>
    <recommendedName>
        <fullName evidence="1">non-specific serine/threonine protein kinase</fullName>
        <ecNumber evidence="1">2.7.11.1</ecNumber>
    </recommendedName>
</protein>
<keyword evidence="2" id="KW-0808">Transferase</keyword>
<gene>
    <name evidence="8" type="ORF">LECACI_7A001467</name>
</gene>
<dbReference type="SUPFAM" id="SSF56112">
    <property type="entry name" value="Protein kinase-like (PK-like)"/>
    <property type="match status" value="1"/>
</dbReference>
<dbReference type="Proteomes" id="UP001296104">
    <property type="component" value="Unassembled WGS sequence"/>
</dbReference>
<dbReference type="InterPro" id="IPR011009">
    <property type="entry name" value="Kinase-like_dom_sf"/>
</dbReference>
<dbReference type="EMBL" id="CAVMBE010000005">
    <property type="protein sequence ID" value="CAK3839090.1"/>
    <property type="molecule type" value="Genomic_DNA"/>
</dbReference>
<keyword evidence="3" id="KW-0547">Nucleotide-binding</keyword>
<accession>A0AAI8YT23</accession>
<dbReference type="CDD" id="cd00180">
    <property type="entry name" value="PKc"/>
    <property type="match status" value="1"/>
</dbReference>
<reference evidence="8" key="1">
    <citation type="submission" date="2023-11" db="EMBL/GenBank/DDBJ databases">
        <authorList>
            <person name="Alioto T."/>
            <person name="Alioto T."/>
            <person name="Gomez Garrido J."/>
        </authorList>
    </citation>
    <scope>NUCLEOTIDE SEQUENCE</scope>
</reference>
<dbReference type="Gene3D" id="1.10.510.10">
    <property type="entry name" value="Transferase(Phosphotransferase) domain 1"/>
    <property type="match status" value="1"/>
</dbReference>
<dbReference type="Gene3D" id="3.30.200.20">
    <property type="entry name" value="Phosphorylase Kinase, domain 1"/>
    <property type="match status" value="1"/>
</dbReference>
<dbReference type="EC" id="2.7.11.1" evidence="1"/>
<feature type="region of interest" description="Disordered" evidence="6">
    <location>
        <begin position="1"/>
        <end position="30"/>
    </location>
</feature>
<dbReference type="PROSITE" id="PS50011">
    <property type="entry name" value="PROTEIN_KINASE_DOM"/>
    <property type="match status" value="1"/>
</dbReference>
<evidence type="ECO:0000256" key="2">
    <source>
        <dbReference type="ARBA" id="ARBA00022679"/>
    </source>
</evidence>
<keyword evidence="5" id="KW-0067">ATP-binding</keyword>
<evidence type="ECO:0000259" key="7">
    <source>
        <dbReference type="PROSITE" id="PS50011"/>
    </source>
</evidence>
<dbReference type="AlphaFoldDB" id="A0AAI8YT23"/>
<evidence type="ECO:0000256" key="4">
    <source>
        <dbReference type="ARBA" id="ARBA00022777"/>
    </source>
</evidence>
<dbReference type="InterPro" id="IPR000719">
    <property type="entry name" value="Prot_kinase_dom"/>
</dbReference>
<dbReference type="PROSITE" id="PS00108">
    <property type="entry name" value="PROTEIN_KINASE_ST"/>
    <property type="match status" value="1"/>
</dbReference>
<dbReference type="Pfam" id="PF00069">
    <property type="entry name" value="Pkinase"/>
    <property type="match status" value="1"/>
</dbReference>
<dbReference type="InterPro" id="IPR050660">
    <property type="entry name" value="NEK_Ser/Thr_kinase"/>
</dbReference>
<keyword evidence="4" id="KW-0418">Kinase</keyword>
<dbReference type="GO" id="GO:0005524">
    <property type="term" value="F:ATP binding"/>
    <property type="evidence" value="ECO:0007669"/>
    <property type="project" value="UniProtKB-KW"/>
</dbReference>
<name>A0AAI8YT23_9PEZI</name>
<evidence type="ECO:0000313" key="8">
    <source>
        <dbReference type="EMBL" id="CAK3839090.1"/>
    </source>
</evidence>
<dbReference type="PANTHER" id="PTHR43671">
    <property type="entry name" value="SERINE/THREONINE-PROTEIN KINASE NEK"/>
    <property type="match status" value="1"/>
</dbReference>
<feature type="compositionally biased region" description="Polar residues" evidence="6">
    <location>
        <begin position="1"/>
        <end position="16"/>
    </location>
</feature>
<evidence type="ECO:0000256" key="3">
    <source>
        <dbReference type="ARBA" id="ARBA00022741"/>
    </source>
</evidence>